<dbReference type="AlphaFoldDB" id="A0A644Y7U1"/>
<dbReference type="GO" id="GO:0009317">
    <property type="term" value="C:acetyl-CoA carboxylase complex"/>
    <property type="evidence" value="ECO:0007669"/>
    <property type="project" value="InterPro"/>
</dbReference>
<evidence type="ECO:0000256" key="1">
    <source>
        <dbReference type="ARBA" id="ARBA00022679"/>
    </source>
</evidence>
<dbReference type="PANTHER" id="PTHR42995:SF5">
    <property type="entry name" value="ACETYL-COENZYME A CARBOXYLASE CARBOXYL TRANSFERASE SUBUNIT BETA, CHLOROPLASTIC"/>
    <property type="match status" value="1"/>
</dbReference>
<evidence type="ECO:0000259" key="2">
    <source>
        <dbReference type="PROSITE" id="PS50980"/>
    </source>
</evidence>
<dbReference type="InterPro" id="IPR011762">
    <property type="entry name" value="COA_CT_N"/>
</dbReference>
<gene>
    <name evidence="3" type="primary">accD_6</name>
    <name evidence="3" type="ORF">SDC9_70718</name>
</gene>
<dbReference type="NCBIfam" id="TIGR00515">
    <property type="entry name" value="accD"/>
    <property type="match status" value="1"/>
</dbReference>
<dbReference type="PANTHER" id="PTHR42995">
    <property type="entry name" value="ACETYL-COENZYME A CARBOXYLASE CARBOXYL TRANSFERASE SUBUNIT BETA, CHLOROPLASTIC"/>
    <property type="match status" value="1"/>
</dbReference>
<feature type="domain" description="CoA carboxyltransferase N-terminal" evidence="2">
    <location>
        <begin position="27"/>
        <end position="284"/>
    </location>
</feature>
<evidence type="ECO:0000313" key="3">
    <source>
        <dbReference type="EMBL" id="MPM24237.1"/>
    </source>
</evidence>
<name>A0A644Y7U1_9ZZZZ</name>
<dbReference type="PRINTS" id="PR01070">
    <property type="entry name" value="ACCCTRFRASEB"/>
</dbReference>
<proteinExistence type="inferred from homology"/>
<dbReference type="InterPro" id="IPR000438">
    <property type="entry name" value="Acetyl_CoA_COase_Trfase_b_su"/>
</dbReference>
<dbReference type="GO" id="GO:0016740">
    <property type="term" value="F:transferase activity"/>
    <property type="evidence" value="ECO:0007669"/>
    <property type="project" value="UniProtKB-KW"/>
</dbReference>
<dbReference type="InterPro" id="IPR029045">
    <property type="entry name" value="ClpP/crotonase-like_dom_sf"/>
</dbReference>
<dbReference type="PROSITE" id="PS50980">
    <property type="entry name" value="COA_CT_NTER"/>
    <property type="match status" value="1"/>
</dbReference>
<dbReference type="SUPFAM" id="SSF52096">
    <property type="entry name" value="ClpP/crotonase"/>
    <property type="match status" value="1"/>
</dbReference>
<protein>
    <submittedName>
        <fullName evidence="3">Acetyl-coenzyme A carboxylase carboxyl transferase subunit beta</fullName>
        <ecNumber evidence="3">6.4.1.2</ecNumber>
    </submittedName>
</protein>
<dbReference type="EC" id="6.4.1.2" evidence="3"/>
<dbReference type="HAMAP" id="MF_01395">
    <property type="entry name" value="AcetylCoA_CT_beta"/>
    <property type="match status" value="1"/>
</dbReference>
<dbReference type="EMBL" id="VSSQ01004217">
    <property type="protein sequence ID" value="MPM24237.1"/>
    <property type="molecule type" value="Genomic_DNA"/>
</dbReference>
<dbReference type="InterPro" id="IPR034733">
    <property type="entry name" value="AcCoA_carboxyl_beta"/>
</dbReference>
<dbReference type="GO" id="GO:2001295">
    <property type="term" value="P:malonyl-CoA biosynthetic process"/>
    <property type="evidence" value="ECO:0007669"/>
    <property type="project" value="TreeGrafter"/>
</dbReference>
<comment type="caution">
    <text evidence="3">The sequence shown here is derived from an EMBL/GenBank/DDBJ whole genome shotgun (WGS) entry which is preliminary data.</text>
</comment>
<dbReference type="Pfam" id="PF01039">
    <property type="entry name" value="Carboxyl_trans"/>
    <property type="match status" value="1"/>
</dbReference>
<organism evidence="3">
    <name type="scientific">bioreactor metagenome</name>
    <dbReference type="NCBI Taxonomy" id="1076179"/>
    <lineage>
        <taxon>unclassified sequences</taxon>
        <taxon>metagenomes</taxon>
        <taxon>ecological metagenomes</taxon>
    </lineage>
</organism>
<dbReference type="GO" id="GO:0003989">
    <property type="term" value="F:acetyl-CoA carboxylase activity"/>
    <property type="evidence" value="ECO:0007669"/>
    <property type="project" value="UniProtKB-EC"/>
</dbReference>
<dbReference type="Gene3D" id="3.90.226.10">
    <property type="entry name" value="2-enoyl-CoA Hydratase, Chain A, domain 1"/>
    <property type="match status" value="1"/>
</dbReference>
<dbReference type="GO" id="GO:0006633">
    <property type="term" value="P:fatty acid biosynthetic process"/>
    <property type="evidence" value="ECO:0007669"/>
    <property type="project" value="InterPro"/>
</dbReference>
<reference evidence="3" key="1">
    <citation type="submission" date="2019-08" db="EMBL/GenBank/DDBJ databases">
        <authorList>
            <person name="Kucharzyk K."/>
            <person name="Murdoch R.W."/>
            <person name="Higgins S."/>
            <person name="Loffler F."/>
        </authorList>
    </citation>
    <scope>NUCLEOTIDE SEQUENCE</scope>
</reference>
<keyword evidence="1 3" id="KW-0808">Transferase</keyword>
<keyword evidence="3" id="KW-0436">Ligase</keyword>
<sequence>MLFKKPKNLLEGHMKLQKTMSTGVTELTVTCPTCKKISGGSELAENQHICPYCRHHFRINARQRLHLICDEGSFVEADKDITSVNILEFPEYDNKLKNAALDSAEKEGVVCGACKIGGYKTCVFVMEPYFMMGSMGSAVGEKLTRLFERATKENLPVVGFTVSGGARMQEGILSLMQMAKVTGAVKYHSDAGLLFICVLTDPTTGGVTASFAMEGDVNLAEPGALIGFAGPRVIEQTIRKKLPSGFQTAQFLLEKGFLDDIVDRKHQKAYLVKLLKLHQEEGRR</sequence>
<accession>A0A644Y7U1</accession>